<keyword evidence="3" id="KW-1185">Reference proteome</keyword>
<protein>
    <submittedName>
        <fullName evidence="2">Uncharacterized protein</fullName>
    </submittedName>
</protein>
<dbReference type="Proteomes" id="UP000807025">
    <property type="component" value="Unassembled WGS sequence"/>
</dbReference>
<gene>
    <name evidence="2" type="ORF">BDN71DRAFT_1570479</name>
</gene>
<feature type="region of interest" description="Disordered" evidence="1">
    <location>
        <begin position="1"/>
        <end position="35"/>
    </location>
</feature>
<reference evidence="2" key="1">
    <citation type="submission" date="2020-11" db="EMBL/GenBank/DDBJ databases">
        <authorList>
            <consortium name="DOE Joint Genome Institute"/>
            <person name="Ahrendt S."/>
            <person name="Riley R."/>
            <person name="Andreopoulos W."/>
            <person name="Labutti K."/>
            <person name="Pangilinan J."/>
            <person name="Ruiz-Duenas F.J."/>
            <person name="Barrasa J.M."/>
            <person name="Sanchez-Garcia M."/>
            <person name="Camarero S."/>
            <person name="Miyauchi S."/>
            <person name="Serrano A."/>
            <person name="Linde D."/>
            <person name="Babiker R."/>
            <person name="Drula E."/>
            <person name="Ayuso-Fernandez I."/>
            <person name="Pacheco R."/>
            <person name="Padilla G."/>
            <person name="Ferreira P."/>
            <person name="Barriuso J."/>
            <person name="Kellner H."/>
            <person name="Castanera R."/>
            <person name="Alfaro M."/>
            <person name="Ramirez L."/>
            <person name="Pisabarro A.G."/>
            <person name="Kuo A."/>
            <person name="Tritt A."/>
            <person name="Lipzen A."/>
            <person name="He G."/>
            <person name="Yan M."/>
            <person name="Ng V."/>
            <person name="Cullen D."/>
            <person name="Martin F."/>
            <person name="Rosso M.-N."/>
            <person name="Henrissat B."/>
            <person name="Hibbett D."/>
            <person name="Martinez A.T."/>
            <person name="Grigoriev I.V."/>
        </authorList>
    </citation>
    <scope>NUCLEOTIDE SEQUENCE</scope>
    <source>
        <strain evidence="2">ATCC 90797</strain>
    </source>
</reference>
<organism evidence="2 3">
    <name type="scientific">Pleurotus eryngii</name>
    <name type="common">Boletus of the steppes</name>
    <dbReference type="NCBI Taxonomy" id="5323"/>
    <lineage>
        <taxon>Eukaryota</taxon>
        <taxon>Fungi</taxon>
        <taxon>Dikarya</taxon>
        <taxon>Basidiomycota</taxon>
        <taxon>Agaricomycotina</taxon>
        <taxon>Agaricomycetes</taxon>
        <taxon>Agaricomycetidae</taxon>
        <taxon>Agaricales</taxon>
        <taxon>Pleurotineae</taxon>
        <taxon>Pleurotaceae</taxon>
        <taxon>Pleurotus</taxon>
    </lineage>
</organism>
<evidence type="ECO:0000313" key="2">
    <source>
        <dbReference type="EMBL" id="KAF9493241.1"/>
    </source>
</evidence>
<name>A0A9P5ZT71_PLEER</name>
<proteinExistence type="predicted"/>
<dbReference type="AlphaFoldDB" id="A0A9P5ZT71"/>
<evidence type="ECO:0000313" key="3">
    <source>
        <dbReference type="Proteomes" id="UP000807025"/>
    </source>
</evidence>
<dbReference type="EMBL" id="MU154589">
    <property type="protein sequence ID" value="KAF9493241.1"/>
    <property type="molecule type" value="Genomic_DNA"/>
</dbReference>
<sequence length="278" mass="28945">MGVASIGNDGQGERRGAQGQCGWSSTSAGDTEGHGGSVVVCGWVREMWGQCRWVQGMTRGVGAMWTGNEGRGERRGAWGQCGWVRGMWGQRRWVRGTTRGAGAMWTGVGDGGGHGGSVDERGGGMGGVNGHGAHRQMQGRCRWAWGRHGWPSMGEGDDEGHGRRWARGTWGRRRRSSLGTGDMGMASLGAGDIGRASLGAGDIGTASLAAGDAEGRGDGVIGRGGCRGALTRTGEGDRGGGMGGESEGMVVVEKQGWGGVAMWYTAMSRERTARMMPE</sequence>
<accession>A0A9P5ZT71</accession>
<evidence type="ECO:0000256" key="1">
    <source>
        <dbReference type="SAM" id="MobiDB-lite"/>
    </source>
</evidence>
<comment type="caution">
    <text evidence="2">The sequence shown here is derived from an EMBL/GenBank/DDBJ whole genome shotgun (WGS) entry which is preliminary data.</text>
</comment>